<evidence type="ECO:0000313" key="1">
    <source>
        <dbReference type="EMBL" id="AWB96011.1"/>
    </source>
</evidence>
<dbReference type="InterPro" id="IPR025101">
    <property type="entry name" value="DUF4012"/>
</dbReference>
<dbReference type="OrthoDB" id="3203519at2"/>
<dbReference type="RefSeq" id="WP_108595817.1">
    <property type="nucleotide sequence ID" value="NZ_CP028913.1"/>
</dbReference>
<keyword evidence="2" id="KW-1185">Reference proteome</keyword>
<gene>
    <name evidence="1" type="ORF">DCE93_10350</name>
</gene>
<dbReference type="Pfam" id="PF13196">
    <property type="entry name" value="DUF4012"/>
    <property type="match status" value="1"/>
</dbReference>
<organism evidence="1 2">
    <name type="scientific">Agromyces badenianii</name>
    <dbReference type="NCBI Taxonomy" id="2080742"/>
    <lineage>
        <taxon>Bacteria</taxon>
        <taxon>Bacillati</taxon>
        <taxon>Actinomycetota</taxon>
        <taxon>Actinomycetes</taxon>
        <taxon>Micrococcales</taxon>
        <taxon>Microbacteriaceae</taxon>
        <taxon>Agromyces</taxon>
    </lineage>
</organism>
<evidence type="ECO:0000313" key="2">
    <source>
        <dbReference type="Proteomes" id="UP000244729"/>
    </source>
</evidence>
<reference evidence="1 2" key="1">
    <citation type="submission" date="2018-04" db="EMBL/GenBank/DDBJ databases">
        <authorList>
            <person name="Li J."/>
        </authorList>
    </citation>
    <scope>NUCLEOTIDE SEQUENCE [LARGE SCALE GENOMIC DNA]</scope>
    <source>
        <strain evidence="2">30A</strain>
    </source>
</reference>
<name>A0A2S0WXI2_9MICO</name>
<dbReference type="AlphaFoldDB" id="A0A2S0WXI2"/>
<dbReference type="EMBL" id="CP028913">
    <property type="protein sequence ID" value="AWB96011.1"/>
    <property type="molecule type" value="Genomic_DNA"/>
</dbReference>
<proteinExistence type="predicted"/>
<sequence length="564" mass="57677">MAVLLLLVGVIVWVGARGLMASNELKAVVPLASQIQGEIGSADTAAASTTAASLAAHASKAAELTSDPIWRAAEVVPWAGGNLAAVREMSTELDRVASQVIVPLAGIAGSIDTTSLRSADGRIDLAPLVEARPVVGEAVIALEAASARIDAIDADAIIGPIADARSEFADAIDAASEAMTTLDRTVRILPEMLGADGPRNYLILFQNSAELRTGGGIIGALALVHTEDGRVTLIEQAASGDIGYSSEPVLPLPEAETVLFGNRLGTYIQNVTATPDFSLSGRLAAAMWARDRGTVVDGVIAVDPVGLSYVLGATGPVAVAGGGTLSEGDAVRALLVDTYERLDDDHAQDAFFASAAGAVFGALSSASIDPAVLIAAVTRIADEHRLAIWSAHDDEQAVLADTTLAGMQATQTSLGEQAYAVYLNDRSGGKMDAYLDVATSVEVADTRDDGRSEVELTVTMTSTAPPDAAVSLPRRTTNGGMFGVPPGVIATNVTVYSPPGAFDAGVSYDGAPVGYQSVNADGRIANNVAVDLAPGATATVVYRFVSAEPGQVTPVAFATPLMTG</sequence>
<evidence type="ECO:0008006" key="3">
    <source>
        <dbReference type="Google" id="ProtNLM"/>
    </source>
</evidence>
<dbReference type="KEGG" id="agm:DCE93_10350"/>
<dbReference type="Proteomes" id="UP000244729">
    <property type="component" value="Chromosome"/>
</dbReference>
<protein>
    <recommendedName>
        <fullName evidence="3">DUF4012 domain-containing protein</fullName>
    </recommendedName>
</protein>
<accession>A0A2S0WXI2</accession>